<keyword evidence="1" id="KW-1133">Transmembrane helix</keyword>
<dbReference type="EMBL" id="MQVS01000007">
    <property type="protein sequence ID" value="OKL51418.1"/>
    <property type="molecule type" value="Genomic_DNA"/>
</dbReference>
<dbReference type="InParanoid" id="A0A1Q5PV26"/>
<evidence type="ECO:0000313" key="3">
    <source>
        <dbReference type="Proteomes" id="UP000185612"/>
    </source>
</evidence>
<gene>
    <name evidence="2" type="ORF">BSZ40_07575</name>
</gene>
<proteinExistence type="predicted"/>
<dbReference type="Proteomes" id="UP000185612">
    <property type="component" value="Unassembled WGS sequence"/>
</dbReference>
<sequence length="394" mass="42132">MDLMLSVLASVDGTVILGSATAQDLGDFLAQRGVVAQLEWFDDTPNLVQVRLAEMAGGVVLGTPQGLQAGPSVEELAQEIAAQLPADVLFGETAVDSLPADFELELPSEKTEGKEVRTLVFVTFPVHHIPLEAQSLQRTMAVREVEGGAFVVTAGPDWWVPFLPVPKDAGPVVALQRASVGDANLTIVDDSAPENWVIHDWALRTRFVTGELPLVDGKVADPQILANLTQTFALRDEVGAVAGFLPLACPHALGEALAKRGDDGFLALLDAMDVPTDLGRFVMGEGKLEALDDVVIHEPRGVTNAIGRSVKMWMEEEGDKPDWWETYETVVEERPEVVRLAAAAEAAVGAALVARACLGRKSVGRRVLLGTGGALLLFDALAEIAFARLLRRKS</sequence>
<keyword evidence="3" id="KW-1185">Reference proteome</keyword>
<protein>
    <submittedName>
        <fullName evidence="2">Uncharacterized protein</fullName>
    </submittedName>
</protein>
<evidence type="ECO:0000313" key="2">
    <source>
        <dbReference type="EMBL" id="OKL51418.1"/>
    </source>
</evidence>
<dbReference type="STRING" id="52770.BSZ40_07575"/>
<accession>A0A1Q5PV26</accession>
<keyword evidence="1" id="KW-0472">Membrane</keyword>
<name>A0A1Q5PV26_9ACTO</name>
<reference evidence="3" key="1">
    <citation type="submission" date="2016-12" db="EMBL/GenBank/DDBJ databases">
        <authorList>
            <person name="Meng X."/>
        </authorList>
    </citation>
    <scope>NUCLEOTIDE SEQUENCE [LARGE SCALE GENOMIC DNA]</scope>
    <source>
        <strain evidence="3">DSM 20732</strain>
    </source>
</reference>
<feature type="transmembrane region" description="Helical" evidence="1">
    <location>
        <begin position="367"/>
        <end position="390"/>
    </location>
</feature>
<comment type="caution">
    <text evidence="2">The sequence shown here is derived from an EMBL/GenBank/DDBJ whole genome shotgun (WGS) entry which is preliminary data.</text>
</comment>
<dbReference type="AlphaFoldDB" id="A0A1Q5PV26"/>
<keyword evidence="1" id="KW-0812">Transmembrane</keyword>
<evidence type="ECO:0000256" key="1">
    <source>
        <dbReference type="SAM" id="Phobius"/>
    </source>
</evidence>
<organism evidence="2 3">
    <name type="scientific">Buchananella hordeovulneris</name>
    <dbReference type="NCBI Taxonomy" id="52770"/>
    <lineage>
        <taxon>Bacteria</taxon>
        <taxon>Bacillati</taxon>
        <taxon>Actinomycetota</taxon>
        <taxon>Actinomycetes</taxon>
        <taxon>Actinomycetales</taxon>
        <taxon>Actinomycetaceae</taxon>
        <taxon>Buchananella</taxon>
    </lineage>
</organism>